<accession>A0A3P6GUK3</accession>
<sequence>MGHLIEVIGERGTHKLGIARRAVIAEVLVDQQWRFRQTRDRSIERVLTRVKEFPVALVQNAEDIVTWKSGKEEFKRFFSAFNTWNMIRTRYDTVPWSKLIWRHSQRSRPATQLGKIIEKTIRQEGLMQRWFLAYIG</sequence>
<dbReference type="EMBL" id="LR031880">
    <property type="protein sequence ID" value="VDD61694.1"/>
    <property type="molecule type" value="Genomic_DNA"/>
</dbReference>
<organism evidence="1">
    <name type="scientific">Brassica oleracea</name>
    <name type="common">Wild cabbage</name>
    <dbReference type="NCBI Taxonomy" id="3712"/>
    <lineage>
        <taxon>Eukaryota</taxon>
        <taxon>Viridiplantae</taxon>
        <taxon>Streptophyta</taxon>
        <taxon>Embryophyta</taxon>
        <taxon>Tracheophyta</taxon>
        <taxon>Spermatophyta</taxon>
        <taxon>Magnoliopsida</taxon>
        <taxon>eudicotyledons</taxon>
        <taxon>Gunneridae</taxon>
        <taxon>Pentapetalae</taxon>
        <taxon>rosids</taxon>
        <taxon>malvids</taxon>
        <taxon>Brassicales</taxon>
        <taxon>Brassicaceae</taxon>
        <taxon>Brassiceae</taxon>
        <taxon>Brassica</taxon>
    </lineage>
</organism>
<evidence type="ECO:0000313" key="1">
    <source>
        <dbReference type="EMBL" id="VDD61694.1"/>
    </source>
</evidence>
<gene>
    <name evidence="1" type="ORF">BOLC6T37147H</name>
</gene>
<name>A0A3P6GUK3_BRAOL</name>
<dbReference type="AlphaFoldDB" id="A0A3P6GUK3"/>
<protein>
    <submittedName>
        <fullName evidence="1">Uncharacterized protein</fullName>
    </submittedName>
</protein>
<reference evidence="1" key="1">
    <citation type="submission" date="2018-11" db="EMBL/GenBank/DDBJ databases">
        <authorList>
            <consortium name="Genoscope - CEA"/>
            <person name="William W."/>
        </authorList>
    </citation>
    <scope>NUCLEOTIDE SEQUENCE</scope>
</reference>
<proteinExistence type="predicted"/>